<organism evidence="1 2">
    <name type="scientific">Orycteropus afer afer</name>
    <dbReference type="NCBI Taxonomy" id="1230840"/>
    <lineage>
        <taxon>Eukaryota</taxon>
        <taxon>Metazoa</taxon>
        <taxon>Chordata</taxon>
        <taxon>Craniata</taxon>
        <taxon>Vertebrata</taxon>
        <taxon>Euteleostomi</taxon>
        <taxon>Mammalia</taxon>
        <taxon>Eutheria</taxon>
        <taxon>Afrotheria</taxon>
        <taxon>Tubulidentata</taxon>
        <taxon>Orycteropodidae</taxon>
        <taxon>Orycteropus</taxon>
    </lineage>
</organism>
<accession>A0AC54ZE60</accession>
<dbReference type="Proteomes" id="UP000694850">
    <property type="component" value="Unplaced"/>
</dbReference>
<keyword evidence="1" id="KW-1185">Reference proteome</keyword>
<protein>
    <submittedName>
        <fullName evidence="2">Uncharacterized protein C6orf118 homolog</fullName>
    </submittedName>
</protein>
<proteinExistence type="predicted"/>
<name>A0AC54ZE60_ORYAF</name>
<reference evidence="2" key="1">
    <citation type="submission" date="2025-08" db="UniProtKB">
        <authorList>
            <consortium name="RefSeq"/>
        </authorList>
    </citation>
    <scope>IDENTIFICATION</scope>
</reference>
<dbReference type="RefSeq" id="XP_042638863.1">
    <property type="nucleotide sequence ID" value="XM_042782929.1"/>
</dbReference>
<sequence length="505" mass="57388">MRGQPGCHLGLTTGNLSGDPAAPGRTSGPQSCELAHGCASQALCAAQTINCLAADREVGVQVHTESPRDQVYLKWKHCETPGVKTLCNLTKLLNRLQKEHRDDIYLYTSGHLNPNKLYRPPETILYHWPNANRPRRERISREEKQPDETVEKMKDALAEFTINTALVPDDSKNTPLFRYLNPKAPLSHPDVTKGGSIPQEVVKEESEEMRVFSSEQLKRKELRLLGMRVLKYKSMSSSRQCVVAPPSKDEYQYIDSYLAGVTKADRYRQLLCFQKDVLAKQDLLKNDYTGSKAVIHHEQKLEQELQKISPCSAPQFSRLQIFGKVFEDICNSSLIFGDILREIKSEYECYMSILLDSQPTAQYKTLLAHIKGLERRSVKTADVDQAKEELKVVVRAVKAALEHNDKSHLPTDLFTELSEKNVTEEKDLTLIEKVEKKRCEILNKWDEIQALEREIKTNFVHMGISDITESSINSIEVCDLLDNLFPVPLIVDPGKHVKQFDFAIE</sequence>
<gene>
    <name evidence="2" type="primary">CUNH6orf118</name>
</gene>
<evidence type="ECO:0000313" key="1">
    <source>
        <dbReference type="Proteomes" id="UP000694850"/>
    </source>
</evidence>
<evidence type="ECO:0000313" key="2">
    <source>
        <dbReference type="RefSeq" id="XP_042638863.1"/>
    </source>
</evidence>